<dbReference type="EMBL" id="BAABIS010000001">
    <property type="protein sequence ID" value="GAA4853003.1"/>
    <property type="molecule type" value="Genomic_DNA"/>
</dbReference>
<protein>
    <recommendedName>
        <fullName evidence="3">Large ribosomal subunit protein uL14</fullName>
    </recommendedName>
</protein>
<dbReference type="CDD" id="cd00337">
    <property type="entry name" value="Ribosomal_uL14"/>
    <property type="match status" value="1"/>
</dbReference>
<sequence length="123" mass="13364">MIQQESRLRVADNTGAKEILCIRVLGGSGRRYAGIGDVIVATVKDAIPGGSVKKGDVVKCVVVRTVKSRRRPDGSYIRFDENAAVVIKNADGDPRGTRIFGPVGRELRDKKFMKIISLAPEVL</sequence>
<evidence type="ECO:0000256" key="1">
    <source>
        <dbReference type="ARBA" id="ARBA00022980"/>
    </source>
</evidence>
<keyword evidence="3 5" id="KW-0699">rRNA-binding</keyword>
<comment type="caution">
    <text evidence="6">The sequence shown here is derived from an EMBL/GenBank/DDBJ whole genome shotgun (WGS) entry which is preliminary data.</text>
</comment>
<dbReference type="RefSeq" id="WP_345697574.1">
    <property type="nucleotide sequence ID" value="NZ_BAABIS010000001.1"/>
</dbReference>
<dbReference type="Proteomes" id="UP001501752">
    <property type="component" value="Unassembled WGS sequence"/>
</dbReference>
<reference evidence="7" key="1">
    <citation type="journal article" date="2019" name="Int. J. Syst. Evol. Microbiol.">
        <title>The Global Catalogue of Microorganisms (GCM) 10K type strain sequencing project: providing services to taxonomists for standard genome sequencing and annotation.</title>
        <authorList>
            <consortium name="The Broad Institute Genomics Platform"/>
            <consortium name="The Broad Institute Genome Sequencing Center for Infectious Disease"/>
            <person name="Wu L."/>
            <person name="Ma J."/>
        </authorList>
    </citation>
    <scope>NUCLEOTIDE SEQUENCE [LARGE SCALE GENOMIC DNA]</scope>
    <source>
        <strain evidence="7">JCM 13006</strain>
    </source>
</reference>
<dbReference type="Pfam" id="PF00238">
    <property type="entry name" value="Ribosomal_L14"/>
    <property type="match status" value="1"/>
</dbReference>
<keyword evidence="2 3" id="KW-0687">Ribonucleoprotein</keyword>
<organism evidence="6 7">
    <name type="scientific">Kitasatospora terrestris</name>
    <dbReference type="NCBI Taxonomy" id="258051"/>
    <lineage>
        <taxon>Bacteria</taxon>
        <taxon>Bacillati</taxon>
        <taxon>Actinomycetota</taxon>
        <taxon>Actinomycetes</taxon>
        <taxon>Kitasatosporales</taxon>
        <taxon>Streptomycetaceae</taxon>
        <taxon>Kitasatospora</taxon>
    </lineage>
</organism>
<keyword evidence="1 3" id="KW-0689">Ribosomal protein</keyword>
<accession>A0ABP9DPG3</accession>
<dbReference type="InterPro" id="IPR000218">
    <property type="entry name" value="Ribosomal_uL14"/>
</dbReference>
<evidence type="ECO:0000256" key="2">
    <source>
        <dbReference type="ARBA" id="ARBA00023274"/>
    </source>
</evidence>
<dbReference type="InterPro" id="IPR036853">
    <property type="entry name" value="Ribosomal_uL14_sf"/>
</dbReference>
<evidence type="ECO:0000313" key="7">
    <source>
        <dbReference type="Proteomes" id="UP001501752"/>
    </source>
</evidence>
<evidence type="ECO:0000256" key="3">
    <source>
        <dbReference type="HAMAP-Rule" id="MF_01367"/>
    </source>
</evidence>
<dbReference type="SMART" id="SM01374">
    <property type="entry name" value="Ribosomal_L14"/>
    <property type="match status" value="1"/>
</dbReference>
<dbReference type="SUPFAM" id="SSF50193">
    <property type="entry name" value="Ribosomal protein L14"/>
    <property type="match status" value="1"/>
</dbReference>
<gene>
    <name evidence="3 6" type="primary">rplN</name>
    <name evidence="6" type="ORF">GCM10023235_32790</name>
</gene>
<dbReference type="NCBIfam" id="TIGR01067">
    <property type="entry name" value="rplN_bact"/>
    <property type="match status" value="1"/>
</dbReference>
<dbReference type="HAMAP" id="MF_01367">
    <property type="entry name" value="Ribosomal_uL14"/>
    <property type="match status" value="1"/>
</dbReference>
<dbReference type="GO" id="GO:0005840">
    <property type="term" value="C:ribosome"/>
    <property type="evidence" value="ECO:0007669"/>
    <property type="project" value="UniProtKB-KW"/>
</dbReference>
<name>A0ABP9DPG3_9ACTN</name>
<keyword evidence="7" id="KW-1185">Reference proteome</keyword>
<evidence type="ECO:0000313" key="6">
    <source>
        <dbReference type="EMBL" id="GAA4853003.1"/>
    </source>
</evidence>
<dbReference type="Gene3D" id="2.40.150.20">
    <property type="entry name" value="Ribosomal protein L14"/>
    <property type="match status" value="1"/>
</dbReference>
<evidence type="ECO:0000256" key="4">
    <source>
        <dbReference type="RuleBase" id="RU003949"/>
    </source>
</evidence>
<keyword evidence="3 5" id="KW-0694">RNA-binding</keyword>
<comment type="subunit">
    <text evidence="3">Part of the 50S ribosomal subunit. Forms a cluster with proteins L3 and L19. In the 70S ribosome, L14 and L19 interact and together make contacts with the 16S rRNA in bridges B5 and B8.</text>
</comment>
<comment type="function">
    <text evidence="3 5">Binds to 23S rRNA. Forms part of two intersubunit bridges in the 70S ribosome.</text>
</comment>
<evidence type="ECO:0000256" key="5">
    <source>
        <dbReference type="RuleBase" id="RU003950"/>
    </source>
</evidence>
<dbReference type="PANTHER" id="PTHR11761">
    <property type="entry name" value="50S/60S RIBOSOMAL PROTEIN L14/L23"/>
    <property type="match status" value="1"/>
</dbReference>
<dbReference type="PANTHER" id="PTHR11761:SF3">
    <property type="entry name" value="LARGE RIBOSOMAL SUBUNIT PROTEIN UL14M"/>
    <property type="match status" value="1"/>
</dbReference>
<dbReference type="InterPro" id="IPR005745">
    <property type="entry name" value="Ribosomal_uL14_bac-type"/>
</dbReference>
<proteinExistence type="inferred from homology"/>
<comment type="similarity">
    <text evidence="3 4">Belongs to the universal ribosomal protein uL14 family.</text>
</comment>